<dbReference type="SMART" id="SM00448">
    <property type="entry name" value="REC"/>
    <property type="match status" value="1"/>
</dbReference>
<dbReference type="PANTHER" id="PTHR44520:SF2">
    <property type="entry name" value="RESPONSE REGULATOR RCP1"/>
    <property type="match status" value="1"/>
</dbReference>
<dbReference type="InterPro" id="IPR052893">
    <property type="entry name" value="TCS_response_regulator"/>
</dbReference>
<name>A0A918MRL6_9FLAO</name>
<evidence type="ECO:0000259" key="2">
    <source>
        <dbReference type="PROSITE" id="PS50110"/>
    </source>
</evidence>
<dbReference type="InterPro" id="IPR011006">
    <property type="entry name" value="CheY-like_superfamily"/>
</dbReference>
<dbReference type="EMBL" id="BMWP01000044">
    <property type="protein sequence ID" value="GGW50363.1"/>
    <property type="molecule type" value="Genomic_DNA"/>
</dbReference>
<dbReference type="AlphaFoldDB" id="A0A918MRL6"/>
<feature type="domain" description="Response regulatory" evidence="2">
    <location>
        <begin position="5"/>
        <end position="131"/>
    </location>
</feature>
<gene>
    <name evidence="3" type="ORF">GCM10007383_37750</name>
</gene>
<dbReference type="RefSeq" id="WP_026814836.1">
    <property type="nucleotide sequence ID" value="NZ_BMWP01000044.1"/>
</dbReference>
<keyword evidence="4" id="KW-1185">Reference proteome</keyword>
<dbReference type="Proteomes" id="UP000634668">
    <property type="component" value="Unassembled WGS sequence"/>
</dbReference>
<accession>A0A918MRL6</accession>
<dbReference type="InterPro" id="IPR001789">
    <property type="entry name" value="Sig_transdc_resp-reg_receiver"/>
</dbReference>
<dbReference type="PANTHER" id="PTHR44520">
    <property type="entry name" value="RESPONSE REGULATOR RCP1-RELATED"/>
    <property type="match status" value="1"/>
</dbReference>
<feature type="modified residue" description="4-aspartylphosphate" evidence="1">
    <location>
        <position position="62"/>
    </location>
</feature>
<dbReference type="SUPFAM" id="SSF52172">
    <property type="entry name" value="CheY-like"/>
    <property type="match status" value="1"/>
</dbReference>
<comment type="caution">
    <text evidence="3">The sequence shown here is derived from an EMBL/GenBank/DDBJ whole genome shotgun (WGS) entry which is preliminary data.</text>
</comment>
<reference evidence="3" key="2">
    <citation type="submission" date="2020-09" db="EMBL/GenBank/DDBJ databases">
        <authorList>
            <person name="Sun Q."/>
            <person name="Kim S."/>
        </authorList>
    </citation>
    <scope>NUCLEOTIDE SEQUENCE</scope>
    <source>
        <strain evidence="3">KCTC 12113</strain>
    </source>
</reference>
<dbReference type="CDD" id="cd00156">
    <property type="entry name" value="REC"/>
    <property type="match status" value="1"/>
</dbReference>
<protein>
    <recommendedName>
        <fullName evidence="2">Response regulatory domain-containing protein</fullName>
    </recommendedName>
</protein>
<dbReference type="PROSITE" id="PS50110">
    <property type="entry name" value="RESPONSE_REGULATORY"/>
    <property type="match status" value="1"/>
</dbReference>
<proteinExistence type="predicted"/>
<evidence type="ECO:0000313" key="3">
    <source>
        <dbReference type="EMBL" id="GGW50363.1"/>
    </source>
</evidence>
<sequence length="133" mass="15356">MEGNTIWIIDDDMVSQFAMVYKIEQSYPNNRVVGFYTVEEALTMIKECAETQNGLPNIILLDLVLPEMNGWHFLSELGKLRGHINSVDIYIVSAFSNKTDRKLAKEHPMVRDYFEKPINKGSVDKIFKRGKKE</sequence>
<dbReference type="GO" id="GO:0000160">
    <property type="term" value="P:phosphorelay signal transduction system"/>
    <property type="evidence" value="ECO:0007669"/>
    <property type="project" value="InterPro"/>
</dbReference>
<evidence type="ECO:0000256" key="1">
    <source>
        <dbReference type="PROSITE-ProRule" id="PRU00169"/>
    </source>
</evidence>
<dbReference type="Gene3D" id="3.40.50.2300">
    <property type="match status" value="1"/>
</dbReference>
<keyword evidence="1" id="KW-0597">Phosphoprotein</keyword>
<reference evidence="3" key="1">
    <citation type="journal article" date="2014" name="Int. J. Syst. Evol. Microbiol.">
        <title>Complete genome sequence of Corynebacterium casei LMG S-19264T (=DSM 44701T), isolated from a smear-ripened cheese.</title>
        <authorList>
            <consortium name="US DOE Joint Genome Institute (JGI-PGF)"/>
            <person name="Walter F."/>
            <person name="Albersmeier A."/>
            <person name="Kalinowski J."/>
            <person name="Ruckert C."/>
        </authorList>
    </citation>
    <scope>NUCLEOTIDE SEQUENCE</scope>
    <source>
        <strain evidence="3">KCTC 12113</strain>
    </source>
</reference>
<evidence type="ECO:0000313" key="4">
    <source>
        <dbReference type="Proteomes" id="UP000634668"/>
    </source>
</evidence>
<organism evidence="3 4">
    <name type="scientific">Arenibacter certesii</name>
    <dbReference type="NCBI Taxonomy" id="228955"/>
    <lineage>
        <taxon>Bacteria</taxon>
        <taxon>Pseudomonadati</taxon>
        <taxon>Bacteroidota</taxon>
        <taxon>Flavobacteriia</taxon>
        <taxon>Flavobacteriales</taxon>
        <taxon>Flavobacteriaceae</taxon>
        <taxon>Arenibacter</taxon>
    </lineage>
</organism>
<dbReference type="Pfam" id="PF00072">
    <property type="entry name" value="Response_reg"/>
    <property type="match status" value="1"/>
</dbReference>